<keyword evidence="2" id="KW-1185">Reference proteome</keyword>
<protein>
    <submittedName>
        <fullName evidence="1">Transposase</fullName>
    </submittedName>
</protein>
<proteinExistence type="predicted"/>
<dbReference type="AlphaFoldDB" id="A0A853II27"/>
<evidence type="ECO:0000313" key="2">
    <source>
        <dbReference type="Proteomes" id="UP000569732"/>
    </source>
</evidence>
<gene>
    <name evidence="1" type="ORF">H0A36_27225</name>
</gene>
<dbReference type="EMBL" id="JACCKB010000127">
    <property type="protein sequence ID" value="NYZ69711.1"/>
    <property type="molecule type" value="Genomic_DNA"/>
</dbReference>
<organism evidence="1 2">
    <name type="scientific">Spartinivicinus marinus</name>
    <dbReference type="NCBI Taxonomy" id="2994442"/>
    <lineage>
        <taxon>Bacteria</taxon>
        <taxon>Pseudomonadati</taxon>
        <taxon>Pseudomonadota</taxon>
        <taxon>Gammaproteobacteria</taxon>
        <taxon>Oceanospirillales</taxon>
        <taxon>Zooshikellaceae</taxon>
        <taxon>Spartinivicinus</taxon>
    </lineage>
</organism>
<name>A0A853II27_9GAMM</name>
<reference evidence="1 2" key="1">
    <citation type="submission" date="2020-07" db="EMBL/GenBank/DDBJ databases">
        <title>Endozoicomonas sp. nov., isolated from sediment.</title>
        <authorList>
            <person name="Gu T."/>
        </authorList>
    </citation>
    <scope>NUCLEOTIDE SEQUENCE [LARGE SCALE GENOMIC DNA]</scope>
    <source>
        <strain evidence="1 2">SM1973</strain>
    </source>
</reference>
<dbReference type="Proteomes" id="UP000569732">
    <property type="component" value="Unassembled WGS sequence"/>
</dbReference>
<evidence type="ECO:0000313" key="1">
    <source>
        <dbReference type="EMBL" id="NYZ69711.1"/>
    </source>
</evidence>
<sequence>MFLFPIICYSPGICQLYAPQSSVQNTLILKRYFQFYNYERPHLSLNGQTPVEVYNGERLNKIAV</sequence>
<accession>A0A853II27</accession>
<comment type="caution">
    <text evidence="1">The sequence shown here is derived from an EMBL/GenBank/DDBJ whole genome shotgun (WGS) entry which is preliminary data.</text>
</comment>